<dbReference type="Proteomes" id="UP000550729">
    <property type="component" value="Unassembled WGS sequence"/>
</dbReference>
<dbReference type="CDD" id="cd09729">
    <property type="entry name" value="Cse1_I-E"/>
    <property type="match status" value="1"/>
</dbReference>
<dbReference type="InterPro" id="IPR013381">
    <property type="entry name" value="CRISPR-assoc_prot_Cse1"/>
</dbReference>
<dbReference type="NCBIfam" id="TIGR02547">
    <property type="entry name" value="casA_cse1"/>
    <property type="match status" value="1"/>
</dbReference>
<keyword evidence="2" id="KW-1185">Reference proteome</keyword>
<evidence type="ECO:0000313" key="2">
    <source>
        <dbReference type="Proteomes" id="UP000550729"/>
    </source>
</evidence>
<name>A0A848L1N9_9ACTN</name>
<sequence length="530" mass="57949">MKFNLVDDPWIVARTVSNTPTTVSLRELFHRAGQLTRVAGELPTQDFAVLRIALAVLYRTLWLRDETYDDIDIGELWSAEALPLTEIDAYLDSWRHRFELFDADQPFMLVPDLVTASGNTSGLEALVAGSPGVGSLFTMQQHVDSLTPAEAARWLIHCQAFDISGIKPGAVGDARVKGGKGYPLGIGWAGWLGGLTVEGSTLRETLIHNFVPPEHEDPDDLPLWELAPLTAAERQGVEPHGPIGLFTWPIRRIRLYHNGTHVTDALISNGDPVPYWRQQAVEPMSAWRYSDPQTKKYKSTIFMPRQHDAGRSLWRSLSALLPADAANTGMTKDGTPLALPARSLRALAKRAGEQEIPDHVVRLRSAGIEYGPQNSTYSELITGGLTFHPTLAMPGSLARVCVDDALDRADKVARALGSLGGDIAIASGGDVEPARSIARERAYTIMGALFSEWLPTVTDDNADARLTVWTEVIRRKVSEAARQIVDNAPPAALAVREVKGHTVSAGTADLWFKKNMDYVLGEPAPEPPMP</sequence>
<comment type="caution">
    <text evidence="1">The sequence shown here is derived from an EMBL/GenBank/DDBJ whole genome shotgun (WGS) entry which is preliminary data.</text>
</comment>
<organism evidence="1 2">
    <name type="scientific">Gordonia asplenii</name>
    <dbReference type="NCBI Taxonomy" id="2725283"/>
    <lineage>
        <taxon>Bacteria</taxon>
        <taxon>Bacillati</taxon>
        <taxon>Actinomycetota</taxon>
        <taxon>Actinomycetes</taxon>
        <taxon>Mycobacteriales</taxon>
        <taxon>Gordoniaceae</taxon>
        <taxon>Gordonia</taxon>
    </lineage>
</organism>
<accession>A0A848L1N9</accession>
<dbReference type="EMBL" id="JABBNB010000045">
    <property type="protein sequence ID" value="NMO04930.1"/>
    <property type="molecule type" value="Genomic_DNA"/>
</dbReference>
<protein>
    <submittedName>
        <fullName evidence="1">Type I-E CRISPR-associated protein Cse1/CasA</fullName>
    </submittedName>
</protein>
<dbReference type="Pfam" id="PF09481">
    <property type="entry name" value="CRISPR_Cse1"/>
    <property type="match status" value="1"/>
</dbReference>
<dbReference type="RefSeq" id="WP_170197437.1">
    <property type="nucleotide sequence ID" value="NZ_JABBNB010000045.1"/>
</dbReference>
<evidence type="ECO:0000313" key="1">
    <source>
        <dbReference type="EMBL" id="NMO04930.1"/>
    </source>
</evidence>
<gene>
    <name evidence="1" type="primary">casA</name>
    <name evidence="1" type="ORF">HH308_27260</name>
</gene>
<dbReference type="AlphaFoldDB" id="A0A848L1N9"/>
<proteinExistence type="predicted"/>
<reference evidence="1 2" key="1">
    <citation type="submission" date="2020-04" db="EMBL/GenBank/DDBJ databases">
        <title>Gordonia sp. nov. TBRC 11910.</title>
        <authorList>
            <person name="Suriyachadkun C."/>
        </authorList>
    </citation>
    <scope>NUCLEOTIDE SEQUENCE [LARGE SCALE GENOMIC DNA]</scope>
    <source>
        <strain evidence="1 2">TBRC 11910</strain>
    </source>
</reference>
<dbReference type="Gene3D" id="1.10.132.100">
    <property type="match status" value="1"/>
</dbReference>